<dbReference type="AlphaFoldDB" id="A0AAE3R557"/>
<protein>
    <recommendedName>
        <fullName evidence="4">YbbR-like domain-containing protein</fullName>
    </recommendedName>
</protein>
<feature type="transmembrane region" description="Helical" evidence="1">
    <location>
        <begin position="21"/>
        <end position="39"/>
    </location>
</feature>
<dbReference type="Proteomes" id="UP001232063">
    <property type="component" value="Unassembled WGS sequence"/>
</dbReference>
<organism evidence="2 3">
    <name type="scientific">Xanthocytophaga agilis</name>
    <dbReference type="NCBI Taxonomy" id="3048010"/>
    <lineage>
        <taxon>Bacteria</taxon>
        <taxon>Pseudomonadati</taxon>
        <taxon>Bacteroidota</taxon>
        <taxon>Cytophagia</taxon>
        <taxon>Cytophagales</taxon>
        <taxon>Rhodocytophagaceae</taxon>
        <taxon>Xanthocytophaga</taxon>
    </lineage>
</organism>
<keyword evidence="3" id="KW-1185">Reference proteome</keyword>
<name>A0AAE3R557_9BACT</name>
<reference evidence="2" key="1">
    <citation type="submission" date="2023-05" db="EMBL/GenBank/DDBJ databases">
        <authorList>
            <person name="Zhang X."/>
        </authorList>
    </citation>
    <scope>NUCLEOTIDE SEQUENCE</scope>
    <source>
        <strain evidence="2">BD1B2-1</strain>
    </source>
</reference>
<comment type="caution">
    <text evidence="2">The sequence shown here is derived from an EMBL/GenBank/DDBJ whole genome shotgun (WGS) entry which is preliminary data.</text>
</comment>
<accession>A0AAE3R557</accession>
<dbReference type="Gene3D" id="2.170.120.40">
    <property type="entry name" value="YbbR-like domain"/>
    <property type="match status" value="1"/>
</dbReference>
<evidence type="ECO:0000313" key="2">
    <source>
        <dbReference type="EMBL" id="MDJ1503984.1"/>
    </source>
</evidence>
<evidence type="ECO:0000256" key="1">
    <source>
        <dbReference type="SAM" id="Phobius"/>
    </source>
</evidence>
<dbReference type="EMBL" id="JASJOU010000010">
    <property type="protein sequence ID" value="MDJ1503984.1"/>
    <property type="molecule type" value="Genomic_DNA"/>
</dbReference>
<keyword evidence="1" id="KW-0812">Transmembrane</keyword>
<evidence type="ECO:0008006" key="4">
    <source>
        <dbReference type="Google" id="ProtNLM"/>
    </source>
</evidence>
<dbReference type="RefSeq" id="WP_314514809.1">
    <property type="nucleotide sequence ID" value="NZ_JASJOU010000010.1"/>
</dbReference>
<proteinExistence type="predicted"/>
<sequence>MIDQKNIWRKLLRSLVVTRSAEFPVVALCFLAATTFWFLNALNKEYTTKITYPIEFEYDKEQFVSTVPLPSQITLNVTGYGWTLLRKTLGIDTQPIVYHFENPLKTAFITRHVLLPAVTEQLKEAKINYIENDTIPVAFDKKIQRKVALQVDNLQLELKENYFITDTVQISPDTITFEGPAQFIKELPDLLIINVPGKNIDEDYEEEVTINYTQNPLISLSSDKVTVRFRVREFMQQTKEVPVEALRLASNKLLHLPNQKVEVDYWLLPEDEPKTTAQNFGVVADLSKWNKADSSIALTLIKKPDWVRNVTLHPATLKLVK</sequence>
<keyword evidence="1" id="KW-0472">Membrane</keyword>
<keyword evidence="1" id="KW-1133">Transmembrane helix</keyword>
<evidence type="ECO:0000313" key="3">
    <source>
        <dbReference type="Proteomes" id="UP001232063"/>
    </source>
</evidence>
<gene>
    <name evidence="2" type="ORF">QNI22_25210</name>
</gene>